<comment type="caution">
    <text evidence="5">The sequence shown here is derived from an EMBL/GenBank/DDBJ whole genome shotgun (WGS) entry which is preliminary data.</text>
</comment>
<evidence type="ECO:0000313" key="6">
    <source>
        <dbReference type="Proteomes" id="UP001175261"/>
    </source>
</evidence>
<keyword evidence="2" id="KW-0539">Nucleus</keyword>
<feature type="region of interest" description="Disordered" evidence="3">
    <location>
        <begin position="264"/>
        <end position="332"/>
    </location>
</feature>
<accession>A0AA39GT00</accession>
<organism evidence="5 6">
    <name type="scientific">Sarocladium strictum</name>
    <name type="common">Black bundle disease fungus</name>
    <name type="synonym">Acremonium strictum</name>
    <dbReference type="NCBI Taxonomy" id="5046"/>
    <lineage>
        <taxon>Eukaryota</taxon>
        <taxon>Fungi</taxon>
        <taxon>Dikarya</taxon>
        <taxon>Ascomycota</taxon>
        <taxon>Pezizomycotina</taxon>
        <taxon>Sordariomycetes</taxon>
        <taxon>Hypocreomycetidae</taxon>
        <taxon>Hypocreales</taxon>
        <taxon>Sarocladiaceae</taxon>
        <taxon>Sarocladium</taxon>
    </lineage>
</organism>
<dbReference type="PANTHER" id="PTHR48112">
    <property type="entry name" value="HIGH MOBILITY GROUP PROTEIN DSP1"/>
    <property type="match status" value="1"/>
</dbReference>
<dbReference type="Pfam" id="PF00505">
    <property type="entry name" value="HMG_box"/>
    <property type="match status" value="1"/>
</dbReference>
<feature type="DNA-binding region" description="HMG box" evidence="2">
    <location>
        <begin position="172"/>
        <end position="241"/>
    </location>
</feature>
<dbReference type="GO" id="GO:0005634">
    <property type="term" value="C:nucleus"/>
    <property type="evidence" value="ECO:0007669"/>
    <property type="project" value="UniProtKB-UniRule"/>
</dbReference>
<keyword evidence="1 2" id="KW-0238">DNA-binding</keyword>
<dbReference type="SUPFAM" id="SSF47095">
    <property type="entry name" value="HMG-box"/>
    <property type="match status" value="1"/>
</dbReference>
<protein>
    <recommendedName>
        <fullName evidence="4">HMG box domain-containing protein</fullName>
    </recommendedName>
</protein>
<feature type="compositionally biased region" description="Basic residues" evidence="3">
    <location>
        <begin position="297"/>
        <end position="308"/>
    </location>
</feature>
<dbReference type="Proteomes" id="UP001175261">
    <property type="component" value="Unassembled WGS sequence"/>
</dbReference>
<dbReference type="AlphaFoldDB" id="A0AA39GT00"/>
<dbReference type="EMBL" id="JAPDFR010000001">
    <property type="protein sequence ID" value="KAK0391944.1"/>
    <property type="molecule type" value="Genomic_DNA"/>
</dbReference>
<reference evidence="5" key="1">
    <citation type="submission" date="2022-10" db="EMBL/GenBank/DDBJ databases">
        <title>Determination and structural analysis of whole genome sequence of Sarocladium strictum F4-1.</title>
        <authorList>
            <person name="Hu L."/>
            <person name="Jiang Y."/>
        </authorList>
    </citation>
    <scope>NUCLEOTIDE SEQUENCE</scope>
    <source>
        <strain evidence="5">F4-1</strain>
    </source>
</reference>
<proteinExistence type="predicted"/>
<sequence length="332" mass="36538">MARTKKADADKAKLPGMPQPLAAPPQVMMPQQHMQMPTMVPQHHLQQPMGVPQPPMQHQPQLQQVQQQQPIAQGMQRVVDAEQFMRVRDSCLTRFATITGLIREFAHDYARQTNLLMGVGDHAGDDPHSSALLAQLDNASSQLMLNGLTDLVPAGGEEKKERKKRVHDQNAPKRPLTPYFLYMQHARSVIAGDLGEDAPKGAVQTEGQRRWSQMSEGEKLGWNTAYQYNLRLYNARVHSYKIGGNPLAKDMTDEEALDYANAHNIPVPPLKDTAATGDSNDQAAIAEQLGADDSSKTPKKNAAQRKRKSDAPADMNPAVPSPAASRGKKAKN</sequence>
<evidence type="ECO:0000259" key="4">
    <source>
        <dbReference type="PROSITE" id="PS50118"/>
    </source>
</evidence>
<dbReference type="SMART" id="SM00398">
    <property type="entry name" value="HMG"/>
    <property type="match status" value="1"/>
</dbReference>
<evidence type="ECO:0000256" key="3">
    <source>
        <dbReference type="SAM" id="MobiDB-lite"/>
    </source>
</evidence>
<dbReference type="InterPro" id="IPR036910">
    <property type="entry name" value="HMG_box_dom_sf"/>
</dbReference>
<evidence type="ECO:0000256" key="2">
    <source>
        <dbReference type="PROSITE-ProRule" id="PRU00267"/>
    </source>
</evidence>
<dbReference type="Gene3D" id="1.10.30.10">
    <property type="entry name" value="High mobility group box domain"/>
    <property type="match status" value="1"/>
</dbReference>
<feature type="compositionally biased region" description="Basic and acidic residues" evidence="3">
    <location>
        <begin position="1"/>
        <end position="13"/>
    </location>
</feature>
<dbReference type="InterPro" id="IPR009071">
    <property type="entry name" value="HMG_box_dom"/>
</dbReference>
<keyword evidence="6" id="KW-1185">Reference proteome</keyword>
<dbReference type="PANTHER" id="PTHR48112:SF5">
    <property type="entry name" value="BOX PROTEIN, PUTATIVE (AFU_ORTHOLOGUE AFUA_1G04550)-RELATED"/>
    <property type="match status" value="1"/>
</dbReference>
<dbReference type="PROSITE" id="PS50118">
    <property type="entry name" value="HMG_BOX_2"/>
    <property type="match status" value="1"/>
</dbReference>
<dbReference type="GO" id="GO:0003677">
    <property type="term" value="F:DNA binding"/>
    <property type="evidence" value="ECO:0007669"/>
    <property type="project" value="UniProtKB-UniRule"/>
</dbReference>
<name>A0AA39GT00_SARSR</name>
<feature type="domain" description="HMG box" evidence="4">
    <location>
        <begin position="172"/>
        <end position="241"/>
    </location>
</feature>
<dbReference type="InterPro" id="IPR050342">
    <property type="entry name" value="HMGB"/>
</dbReference>
<gene>
    <name evidence="5" type="ORF">NLU13_1442</name>
</gene>
<evidence type="ECO:0000313" key="5">
    <source>
        <dbReference type="EMBL" id="KAK0391944.1"/>
    </source>
</evidence>
<feature type="region of interest" description="Disordered" evidence="3">
    <location>
        <begin position="1"/>
        <end position="20"/>
    </location>
</feature>
<evidence type="ECO:0000256" key="1">
    <source>
        <dbReference type="ARBA" id="ARBA00023125"/>
    </source>
</evidence>